<evidence type="ECO:0000313" key="2">
    <source>
        <dbReference type="Proteomes" id="UP000658656"/>
    </source>
</evidence>
<dbReference type="RefSeq" id="WP_145933674.1">
    <property type="nucleotide sequence ID" value="NZ_BNAV01000001.1"/>
</dbReference>
<dbReference type="Pfam" id="PF11010">
    <property type="entry name" value="DUF2848"/>
    <property type="match status" value="1"/>
</dbReference>
<sequence length="220" mass="23510">MDPLVLTASGVELVVRPERLIVAGYTAKDEESVAKHIAELAAIGVPPPPSVPAFYDLDPALLSTGSAIEVPGTSTSGEVEPVVVRHDGRYYLAAGSDHTDREIERTDITKSKAACPKPLSTSVAEIGTDLAALDWDAITAECTVDGTPYQRGDIGVLRHPADTVARMTSALGDIDGDLVLFCGTLPLLTGEFVFGERWRLELALPGGTRLTHTYETRRTR</sequence>
<dbReference type="Proteomes" id="UP000658656">
    <property type="component" value="Unassembled WGS sequence"/>
</dbReference>
<dbReference type="AlphaFoldDB" id="A0A8H9INX9"/>
<protein>
    <recommendedName>
        <fullName evidence="3">DUF2848 domain-containing protein</fullName>
    </recommendedName>
</protein>
<organism evidence="1 2">
    <name type="scientific">Amycolatopsis bartoniae</name>
    <dbReference type="NCBI Taxonomy" id="941986"/>
    <lineage>
        <taxon>Bacteria</taxon>
        <taxon>Bacillati</taxon>
        <taxon>Actinomycetota</taxon>
        <taxon>Actinomycetes</taxon>
        <taxon>Pseudonocardiales</taxon>
        <taxon>Pseudonocardiaceae</taxon>
        <taxon>Amycolatopsis</taxon>
    </lineage>
</organism>
<dbReference type="SUPFAM" id="SSF56529">
    <property type="entry name" value="FAH"/>
    <property type="match status" value="1"/>
</dbReference>
<comment type="caution">
    <text evidence="1">The sequence shown here is derived from an EMBL/GenBank/DDBJ whole genome shotgun (WGS) entry which is preliminary data.</text>
</comment>
<dbReference type="OrthoDB" id="9792678at2"/>
<gene>
    <name evidence="1" type="ORF">GCM10017566_00160</name>
</gene>
<proteinExistence type="predicted"/>
<reference evidence="1" key="2">
    <citation type="submission" date="2020-09" db="EMBL/GenBank/DDBJ databases">
        <authorList>
            <person name="Sun Q."/>
            <person name="Zhou Y."/>
        </authorList>
    </citation>
    <scope>NUCLEOTIDE SEQUENCE</scope>
    <source>
        <strain evidence="1">CGMCC 4.7679</strain>
    </source>
</reference>
<name>A0A8H9INX9_9PSEU</name>
<dbReference type="EMBL" id="BNAV01000001">
    <property type="protein sequence ID" value="GHF31720.1"/>
    <property type="molecule type" value="Genomic_DNA"/>
</dbReference>
<dbReference type="InterPro" id="IPR021269">
    <property type="entry name" value="DUF2848"/>
</dbReference>
<evidence type="ECO:0008006" key="3">
    <source>
        <dbReference type="Google" id="ProtNLM"/>
    </source>
</evidence>
<evidence type="ECO:0000313" key="1">
    <source>
        <dbReference type="EMBL" id="GHF31720.1"/>
    </source>
</evidence>
<accession>A0A8H9INX9</accession>
<reference evidence="1" key="1">
    <citation type="journal article" date="2014" name="Int. J. Syst. Evol. Microbiol.">
        <title>Complete genome sequence of Corynebacterium casei LMG S-19264T (=DSM 44701T), isolated from a smear-ripened cheese.</title>
        <authorList>
            <consortium name="US DOE Joint Genome Institute (JGI-PGF)"/>
            <person name="Walter F."/>
            <person name="Albersmeier A."/>
            <person name="Kalinowski J."/>
            <person name="Ruckert C."/>
        </authorList>
    </citation>
    <scope>NUCLEOTIDE SEQUENCE</scope>
    <source>
        <strain evidence="1">CGMCC 4.7679</strain>
    </source>
</reference>
<dbReference type="GO" id="GO:0003824">
    <property type="term" value="F:catalytic activity"/>
    <property type="evidence" value="ECO:0007669"/>
    <property type="project" value="InterPro"/>
</dbReference>
<keyword evidence="2" id="KW-1185">Reference proteome</keyword>
<dbReference type="InterPro" id="IPR036663">
    <property type="entry name" value="Fumarylacetoacetase_C_sf"/>
</dbReference>